<sequence length="149" mass="16995">MLTMRKAAVLAASICLAYSTPVLADDPWPNEEGDYVTVSMISVDDGHDLEYMTHMAGQYRKGQDYAKAQGWISSYEILVNVNKRPGEPDYYLVTRFPRFADKEEARKRDEAYFAHMQSTTAQMQAASGKRAEYRKVMGSQLLRALVWKK</sequence>
<name>A0A2N0HJM3_9SPHN</name>
<accession>A0A2N0HJM3</accession>
<dbReference type="AlphaFoldDB" id="A0A2N0HJM3"/>
<evidence type="ECO:0008006" key="4">
    <source>
        <dbReference type="Google" id="ProtNLM"/>
    </source>
</evidence>
<dbReference type="RefSeq" id="WP_232730153.1">
    <property type="nucleotide sequence ID" value="NZ_PHUF01000003.1"/>
</dbReference>
<gene>
    <name evidence="2" type="ORF">B0I00_1373</name>
</gene>
<evidence type="ECO:0000313" key="2">
    <source>
        <dbReference type="EMBL" id="PKB19144.1"/>
    </source>
</evidence>
<evidence type="ECO:0000256" key="1">
    <source>
        <dbReference type="SAM" id="SignalP"/>
    </source>
</evidence>
<evidence type="ECO:0000313" key="3">
    <source>
        <dbReference type="Proteomes" id="UP000232587"/>
    </source>
</evidence>
<proteinExistence type="predicted"/>
<keyword evidence="1" id="KW-0732">Signal</keyword>
<organism evidence="2 3">
    <name type="scientific">Novosphingobium kunmingense</name>
    <dbReference type="NCBI Taxonomy" id="1211806"/>
    <lineage>
        <taxon>Bacteria</taxon>
        <taxon>Pseudomonadati</taxon>
        <taxon>Pseudomonadota</taxon>
        <taxon>Alphaproteobacteria</taxon>
        <taxon>Sphingomonadales</taxon>
        <taxon>Sphingomonadaceae</taxon>
        <taxon>Novosphingobium</taxon>
    </lineage>
</organism>
<dbReference type="Proteomes" id="UP000232587">
    <property type="component" value="Unassembled WGS sequence"/>
</dbReference>
<feature type="signal peptide" evidence="1">
    <location>
        <begin position="1"/>
        <end position="24"/>
    </location>
</feature>
<dbReference type="EMBL" id="PHUF01000003">
    <property type="protein sequence ID" value="PKB19144.1"/>
    <property type="molecule type" value="Genomic_DNA"/>
</dbReference>
<protein>
    <recommendedName>
        <fullName evidence="4">NIPSNAP protein</fullName>
    </recommendedName>
</protein>
<reference evidence="2 3" key="1">
    <citation type="submission" date="2017-11" db="EMBL/GenBank/DDBJ databases">
        <title>Genomic Encyclopedia of Type Strains, Phase III (KMG-III): the genomes of soil and plant-associated and newly described type strains.</title>
        <authorList>
            <person name="Whitman W."/>
        </authorList>
    </citation>
    <scope>NUCLEOTIDE SEQUENCE [LARGE SCALE GENOMIC DNA]</scope>
    <source>
        <strain evidence="2 3">CGMCC 1.12274</strain>
    </source>
</reference>
<feature type="chain" id="PRO_5014780474" description="NIPSNAP protein" evidence="1">
    <location>
        <begin position="25"/>
        <end position="149"/>
    </location>
</feature>
<keyword evidence="3" id="KW-1185">Reference proteome</keyword>
<comment type="caution">
    <text evidence="2">The sequence shown here is derived from an EMBL/GenBank/DDBJ whole genome shotgun (WGS) entry which is preliminary data.</text>
</comment>